<proteinExistence type="predicted"/>
<dbReference type="RefSeq" id="XP_053024286.1">
    <property type="nucleotide sequence ID" value="XM_053160298.1"/>
</dbReference>
<dbReference type="GeneID" id="77801193"/>
<keyword evidence="2" id="KW-1185">Reference proteome</keyword>
<name>A0ABY7CTV5_9BASI</name>
<dbReference type="EMBL" id="CP110430">
    <property type="protein sequence ID" value="WAQ88731.1"/>
    <property type="molecule type" value="Genomic_DNA"/>
</dbReference>
<sequence length="119" mass="13003">MYSCTPTNSKSTFYCPLPIVQSSAQTTQNLNARTTSPSNDFATFNFKNLRLQLKRANKEVKIVGLVSPTECTSSSAFSSLPPPQLLPIRLPSVSITNSFSPRPPHPVHTFQATCNTTLS</sequence>
<reference evidence="1" key="1">
    <citation type="submission" date="2022-10" db="EMBL/GenBank/DDBJ databases">
        <title>Puccinia triticina Genome sequencing and assembly.</title>
        <authorList>
            <person name="Li C."/>
        </authorList>
    </citation>
    <scope>NUCLEOTIDE SEQUENCE</scope>
    <source>
        <strain evidence="1">Pt15</strain>
    </source>
</reference>
<dbReference type="Proteomes" id="UP001164743">
    <property type="component" value="Chromosome 10A"/>
</dbReference>
<gene>
    <name evidence="1" type="ORF">PtA15_10A150</name>
</gene>
<accession>A0ABY7CTV5</accession>
<evidence type="ECO:0000313" key="1">
    <source>
        <dbReference type="EMBL" id="WAQ88731.1"/>
    </source>
</evidence>
<organism evidence="1 2">
    <name type="scientific">Puccinia triticina</name>
    <dbReference type="NCBI Taxonomy" id="208348"/>
    <lineage>
        <taxon>Eukaryota</taxon>
        <taxon>Fungi</taxon>
        <taxon>Dikarya</taxon>
        <taxon>Basidiomycota</taxon>
        <taxon>Pucciniomycotina</taxon>
        <taxon>Pucciniomycetes</taxon>
        <taxon>Pucciniales</taxon>
        <taxon>Pucciniaceae</taxon>
        <taxon>Puccinia</taxon>
    </lineage>
</organism>
<protein>
    <submittedName>
        <fullName evidence="1">Uncharacterized protein</fullName>
    </submittedName>
</protein>
<evidence type="ECO:0000313" key="2">
    <source>
        <dbReference type="Proteomes" id="UP001164743"/>
    </source>
</evidence>